<evidence type="ECO:0000256" key="5">
    <source>
        <dbReference type="ARBA" id="ARBA00022989"/>
    </source>
</evidence>
<dbReference type="GO" id="GO:0030246">
    <property type="term" value="F:carbohydrate binding"/>
    <property type="evidence" value="ECO:0007669"/>
    <property type="project" value="UniProtKB-KW"/>
</dbReference>
<keyword evidence="4" id="KW-0130">Cell adhesion</keyword>
<dbReference type="GO" id="GO:0007155">
    <property type="term" value="P:cell adhesion"/>
    <property type="evidence" value="ECO:0007669"/>
    <property type="project" value="UniProtKB-KW"/>
</dbReference>
<dbReference type="InterPro" id="IPR003598">
    <property type="entry name" value="Ig_sub2"/>
</dbReference>
<gene>
    <name evidence="12" type="ORF">scyTo_0004763</name>
</gene>
<feature type="domain" description="Ig-like" evidence="11">
    <location>
        <begin position="395"/>
        <end position="484"/>
    </location>
</feature>
<name>A0A401NWT1_SCYTO</name>
<dbReference type="SMART" id="SM00409">
    <property type="entry name" value="IG"/>
    <property type="match status" value="6"/>
</dbReference>
<sequence length="666" mass="73426">MVGERKQEKDVKREKVRGAQDKGRKTERKGQKSKRTECADFTDKPRIFPAEVIAGKPVDISCTFDTTCNGTAPVLTWDTPTDVSGSISNTVTQHGVTLTYTSVLTLTASLKHHGQTLTCRVRYPSVSSERTLILTVQYAPQDLSMTSLDMINASLINIIEGNSTVIICSVKSFPASNLTWRHLNVPMNRTSSNNELWLVIPHVTSRDTGDYECVAENEHGAVEGSITITVEHAPRNLSMTSLDMINASWINIIEGNSTVIICSVESFPVSNLTWRHLNVTMNRTRSNNELWLVIPHVTSRDTGDYECVAENEHGAVEGSITITVELIICCVESFPASNLTWRHLNVSMNRTCSSNELWLVIPHVTSRDTGDYVCVAENEHGAVEGSITIIVEHTPQNLSMTSIDMINASWINIIEGNPTVIICSVKSFPVSNLMWQHLNVPMNRTSSNNELWLVIPHVTSRDTGDYECVAENEHGAVEGSITITVEHAPRNLSMTFLDMINSSSVNIIEGNSAVIICSVASFPASNLTWRHLNVTMNRTSSNNELWLVIPHVTSSDTGDYECAAENDHGAVEWSITITVECRDSSEWTAGLLTAGIMLNLFVAGILTFVYVRKSKTATEERVAEISDIELSPSPLTVKHQGKQNMLLTDPRNTTREGETSAPQGSL</sequence>
<dbReference type="STRING" id="75743.A0A401NWT1"/>
<accession>A0A401NWT1</accession>
<feature type="region of interest" description="Disordered" evidence="9">
    <location>
        <begin position="634"/>
        <end position="666"/>
    </location>
</feature>
<dbReference type="InterPro" id="IPR007110">
    <property type="entry name" value="Ig-like_dom"/>
</dbReference>
<dbReference type="InterPro" id="IPR013162">
    <property type="entry name" value="CD80_C2-set"/>
</dbReference>
<dbReference type="GO" id="GO:0005886">
    <property type="term" value="C:plasma membrane"/>
    <property type="evidence" value="ECO:0007669"/>
    <property type="project" value="TreeGrafter"/>
</dbReference>
<keyword evidence="5 10" id="KW-1133">Transmembrane helix</keyword>
<dbReference type="Pfam" id="PF07679">
    <property type="entry name" value="I-set"/>
    <property type="match status" value="1"/>
</dbReference>
<dbReference type="GO" id="GO:0033691">
    <property type="term" value="F:sialic acid binding"/>
    <property type="evidence" value="ECO:0007669"/>
    <property type="project" value="TreeGrafter"/>
</dbReference>
<evidence type="ECO:0000256" key="1">
    <source>
        <dbReference type="ARBA" id="ARBA00004479"/>
    </source>
</evidence>
<feature type="domain" description="Ig-like" evidence="11">
    <location>
        <begin position="140"/>
        <end position="229"/>
    </location>
</feature>
<proteinExistence type="inferred from homology"/>
<dbReference type="PROSITE" id="PS50835">
    <property type="entry name" value="IG_LIKE"/>
    <property type="match status" value="6"/>
</dbReference>
<evidence type="ECO:0000259" key="11">
    <source>
        <dbReference type="PROSITE" id="PS50835"/>
    </source>
</evidence>
<dbReference type="Proteomes" id="UP000288216">
    <property type="component" value="Unassembled WGS sequence"/>
</dbReference>
<organism evidence="12 13">
    <name type="scientific">Scyliorhinus torazame</name>
    <name type="common">Cloudy catshark</name>
    <name type="synonym">Catulus torazame</name>
    <dbReference type="NCBI Taxonomy" id="75743"/>
    <lineage>
        <taxon>Eukaryota</taxon>
        <taxon>Metazoa</taxon>
        <taxon>Chordata</taxon>
        <taxon>Craniata</taxon>
        <taxon>Vertebrata</taxon>
        <taxon>Chondrichthyes</taxon>
        <taxon>Elasmobranchii</taxon>
        <taxon>Galeomorphii</taxon>
        <taxon>Galeoidea</taxon>
        <taxon>Carcharhiniformes</taxon>
        <taxon>Scyliorhinidae</taxon>
        <taxon>Scyliorhinus</taxon>
    </lineage>
</organism>
<feature type="domain" description="Ig-like" evidence="11">
    <location>
        <begin position="234"/>
        <end position="323"/>
    </location>
</feature>
<feature type="domain" description="Ig-like" evidence="11">
    <location>
        <begin position="45"/>
        <end position="135"/>
    </location>
</feature>
<comment type="caution">
    <text evidence="12">The sequence shown here is derived from an EMBL/GenBank/DDBJ whole genome shotgun (WGS) entry which is preliminary data.</text>
</comment>
<dbReference type="Pfam" id="PF08205">
    <property type="entry name" value="C2-set_2"/>
    <property type="match status" value="1"/>
</dbReference>
<dbReference type="PANTHER" id="PTHR12035:SF125">
    <property type="entry name" value="SIALIC ACID-BINDING IG-LIKE LECTIN 5"/>
    <property type="match status" value="1"/>
</dbReference>
<reference evidence="12 13" key="1">
    <citation type="journal article" date="2018" name="Nat. Ecol. Evol.">
        <title>Shark genomes provide insights into elasmobranch evolution and the origin of vertebrates.</title>
        <authorList>
            <person name="Hara Y"/>
            <person name="Yamaguchi K"/>
            <person name="Onimaru K"/>
            <person name="Kadota M"/>
            <person name="Koyanagi M"/>
            <person name="Keeley SD"/>
            <person name="Tatsumi K"/>
            <person name="Tanaka K"/>
            <person name="Motone F"/>
            <person name="Kageyama Y"/>
            <person name="Nozu R"/>
            <person name="Adachi N"/>
            <person name="Nishimura O"/>
            <person name="Nakagawa R"/>
            <person name="Tanegashima C"/>
            <person name="Kiyatake I"/>
            <person name="Matsumoto R"/>
            <person name="Murakumo K"/>
            <person name="Nishida K"/>
            <person name="Terakita A"/>
            <person name="Kuratani S"/>
            <person name="Sato K"/>
            <person name="Hyodo S Kuraku.S."/>
        </authorList>
    </citation>
    <scope>NUCLEOTIDE SEQUENCE [LARGE SCALE GENOMIC DNA]</scope>
</reference>
<evidence type="ECO:0000256" key="9">
    <source>
        <dbReference type="SAM" id="MobiDB-lite"/>
    </source>
</evidence>
<dbReference type="Gene3D" id="2.60.40.10">
    <property type="entry name" value="Immunoglobulins"/>
    <property type="match status" value="6"/>
</dbReference>
<protein>
    <recommendedName>
        <fullName evidence="11">Ig-like domain-containing protein</fullName>
    </recommendedName>
</protein>
<dbReference type="SMART" id="SM00408">
    <property type="entry name" value="IGc2"/>
    <property type="match status" value="5"/>
</dbReference>
<keyword evidence="3" id="KW-0430">Lectin</keyword>
<feature type="domain" description="Ig-like" evidence="11">
    <location>
        <begin position="489"/>
        <end position="578"/>
    </location>
</feature>
<feature type="transmembrane region" description="Helical" evidence="10">
    <location>
        <begin position="587"/>
        <end position="611"/>
    </location>
</feature>
<dbReference type="EMBL" id="BFAA01001429">
    <property type="protein sequence ID" value="GCB65320.1"/>
    <property type="molecule type" value="Genomic_DNA"/>
</dbReference>
<evidence type="ECO:0000313" key="13">
    <source>
        <dbReference type="Proteomes" id="UP000288216"/>
    </source>
</evidence>
<dbReference type="InterPro" id="IPR051036">
    <property type="entry name" value="SIGLEC"/>
</dbReference>
<keyword evidence="7" id="KW-1015">Disulfide bond</keyword>
<dbReference type="SUPFAM" id="SSF48726">
    <property type="entry name" value="Immunoglobulin"/>
    <property type="match status" value="6"/>
</dbReference>
<dbReference type="InterPro" id="IPR003599">
    <property type="entry name" value="Ig_sub"/>
</dbReference>
<comment type="subcellular location">
    <subcellularLocation>
        <location evidence="1">Membrane</location>
        <topology evidence="1">Single-pass type I membrane protein</topology>
    </subcellularLocation>
</comment>
<dbReference type="AlphaFoldDB" id="A0A401NWT1"/>
<dbReference type="InterPro" id="IPR013783">
    <property type="entry name" value="Ig-like_fold"/>
</dbReference>
<dbReference type="OrthoDB" id="10039395at2759"/>
<dbReference type="OMA" id="NASWINI"/>
<evidence type="ECO:0000256" key="6">
    <source>
        <dbReference type="ARBA" id="ARBA00023136"/>
    </source>
</evidence>
<feature type="region of interest" description="Disordered" evidence="9">
    <location>
        <begin position="1"/>
        <end position="38"/>
    </location>
</feature>
<dbReference type="Pfam" id="PF13927">
    <property type="entry name" value="Ig_3"/>
    <property type="match status" value="4"/>
</dbReference>
<evidence type="ECO:0000256" key="7">
    <source>
        <dbReference type="ARBA" id="ARBA00023157"/>
    </source>
</evidence>
<dbReference type="InterPro" id="IPR013098">
    <property type="entry name" value="Ig_I-set"/>
</dbReference>
<evidence type="ECO:0000256" key="3">
    <source>
        <dbReference type="ARBA" id="ARBA00022734"/>
    </source>
</evidence>
<evidence type="ECO:0000256" key="8">
    <source>
        <dbReference type="ARBA" id="ARBA00038361"/>
    </source>
</evidence>
<feature type="domain" description="Ig-like" evidence="11">
    <location>
        <begin position="327"/>
        <end position="390"/>
    </location>
</feature>
<keyword evidence="13" id="KW-1185">Reference proteome</keyword>
<evidence type="ECO:0000256" key="4">
    <source>
        <dbReference type="ARBA" id="ARBA00022889"/>
    </source>
</evidence>
<keyword evidence="6 10" id="KW-0472">Membrane</keyword>
<dbReference type="InterPro" id="IPR036179">
    <property type="entry name" value="Ig-like_dom_sf"/>
</dbReference>
<dbReference type="PANTHER" id="PTHR12035">
    <property type="entry name" value="SIALIC ACID BINDING IMMUNOGLOBULIN-LIKE LECTIN"/>
    <property type="match status" value="1"/>
</dbReference>
<evidence type="ECO:0000313" key="12">
    <source>
        <dbReference type="EMBL" id="GCB65320.1"/>
    </source>
</evidence>
<keyword evidence="2 10" id="KW-0812">Transmembrane</keyword>
<evidence type="ECO:0000256" key="2">
    <source>
        <dbReference type="ARBA" id="ARBA00022692"/>
    </source>
</evidence>
<evidence type="ECO:0000256" key="10">
    <source>
        <dbReference type="SAM" id="Phobius"/>
    </source>
</evidence>
<comment type="similarity">
    <text evidence="8">Belongs to the immunoglobulin superfamily. SIGLEC (sialic acid binding Ig-like lectin) family.</text>
</comment>